<evidence type="ECO:0000259" key="5">
    <source>
        <dbReference type="Pfam" id="PF26257"/>
    </source>
</evidence>
<evidence type="ECO:0000313" key="6">
    <source>
        <dbReference type="EMBL" id="PWR73993.1"/>
    </source>
</evidence>
<dbReference type="GeneID" id="97549340"/>
<dbReference type="OrthoDB" id="372128at2157"/>
<dbReference type="GO" id="GO:0051536">
    <property type="term" value="F:iron-sulfur cluster binding"/>
    <property type="evidence" value="ECO:0007669"/>
    <property type="project" value="UniProtKB-KW"/>
</dbReference>
<keyword evidence="3" id="KW-0408">Iron</keyword>
<dbReference type="InterPro" id="IPR007197">
    <property type="entry name" value="rSAM"/>
</dbReference>
<reference evidence="6 7" key="1">
    <citation type="submission" date="2018-05" db="EMBL/GenBank/DDBJ databases">
        <title>Draft genome of Methanospirillum lacunae Ki8-1.</title>
        <authorList>
            <person name="Dueholm M.S."/>
            <person name="Nielsen P.H."/>
            <person name="Bakmann L.F."/>
            <person name="Otzen D.E."/>
        </authorList>
    </citation>
    <scope>NUCLEOTIDE SEQUENCE [LARGE SCALE GENOMIC DNA]</scope>
    <source>
        <strain evidence="6 7">Ki8-1</strain>
    </source>
</reference>
<dbReference type="SUPFAM" id="SSF102114">
    <property type="entry name" value="Radical SAM enzymes"/>
    <property type="match status" value="1"/>
</dbReference>
<dbReference type="SFLD" id="SFLDS00029">
    <property type="entry name" value="Radical_SAM"/>
    <property type="match status" value="1"/>
</dbReference>
<comment type="caution">
    <text evidence="6">The sequence shown here is derived from an EMBL/GenBank/DDBJ whole genome shotgun (WGS) entry which is preliminary data.</text>
</comment>
<keyword evidence="2" id="KW-0479">Metal-binding</keyword>
<dbReference type="AlphaFoldDB" id="A0A2V2NFA3"/>
<protein>
    <submittedName>
        <fullName evidence="6">Radical SAM protein</fullName>
    </submittedName>
</protein>
<evidence type="ECO:0000256" key="1">
    <source>
        <dbReference type="ARBA" id="ARBA00022691"/>
    </source>
</evidence>
<dbReference type="GO" id="GO:0003824">
    <property type="term" value="F:catalytic activity"/>
    <property type="evidence" value="ECO:0007669"/>
    <property type="project" value="InterPro"/>
</dbReference>
<sequence length="337" mass="37570">MDDSSSEDIPPHSRLSAGCTLCFEGAKLVLFVTGLCQRTCWYCPLSGQRKNKDVIFANEHAITSPDEMIAVAHKMTALGTGITGGEPFQVIDRLVTYATALKNEFGPSHQIHLYTGIAPSRDQLMQIRGLVDEIRHHPPHETWSSIKNSDFHESIKTARELGFDVGVEVPSLPGIEAFLAIIDDLDFLNINELEWGESNASEMRGRGFELRGDVSNAVRGGKEAVAPILFHSKVHWCSSDFKDRVQLRMRLKRIASNTAREFDEITPDGTIVYGVCECDGGTSPVPDDLDTDLYSRFDDRIEMAWWALESLVEVMPGKKYVIERYPDNGLVVEVTPL</sequence>
<dbReference type="EMBL" id="QGMY01000002">
    <property type="protein sequence ID" value="PWR73993.1"/>
    <property type="molecule type" value="Genomic_DNA"/>
</dbReference>
<evidence type="ECO:0000256" key="2">
    <source>
        <dbReference type="ARBA" id="ARBA00022723"/>
    </source>
</evidence>
<dbReference type="GO" id="GO:0046872">
    <property type="term" value="F:metal ion binding"/>
    <property type="evidence" value="ECO:0007669"/>
    <property type="project" value="UniProtKB-KW"/>
</dbReference>
<dbReference type="PANTHER" id="PTHR43288:SF1">
    <property type="entry name" value="GLYCYL-RADICAL ENZYME ACTIVATING ENZYME MJ0021-RELATED"/>
    <property type="match status" value="1"/>
</dbReference>
<organism evidence="6 7">
    <name type="scientific">Methanospirillum lacunae</name>
    <dbReference type="NCBI Taxonomy" id="668570"/>
    <lineage>
        <taxon>Archaea</taxon>
        <taxon>Methanobacteriati</taxon>
        <taxon>Methanobacteriota</taxon>
        <taxon>Stenosarchaea group</taxon>
        <taxon>Methanomicrobia</taxon>
        <taxon>Methanomicrobiales</taxon>
        <taxon>Methanospirillaceae</taxon>
        <taxon>Methanospirillum</taxon>
    </lineage>
</organism>
<dbReference type="RefSeq" id="WP_109967272.1">
    <property type="nucleotide sequence ID" value="NZ_CP176093.1"/>
</dbReference>
<dbReference type="Gene3D" id="3.20.20.70">
    <property type="entry name" value="Aldolase class I"/>
    <property type="match status" value="1"/>
</dbReference>
<dbReference type="SFLD" id="SFLDG01108">
    <property type="entry name" value="Uncharacterised_Radical_SAM_Su"/>
    <property type="match status" value="1"/>
</dbReference>
<evidence type="ECO:0000256" key="4">
    <source>
        <dbReference type="ARBA" id="ARBA00023014"/>
    </source>
</evidence>
<evidence type="ECO:0000256" key="3">
    <source>
        <dbReference type="ARBA" id="ARBA00023004"/>
    </source>
</evidence>
<dbReference type="PANTHER" id="PTHR43288">
    <property type="entry name" value="BIOTIN SYNTHASE-RELATED PROTEIN, RADICAL SAM SUPERFAMILY"/>
    <property type="match status" value="1"/>
</dbReference>
<dbReference type="CDD" id="cd01335">
    <property type="entry name" value="Radical_SAM"/>
    <property type="match status" value="1"/>
</dbReference>
<dbReference type="InterPro" id="IPR058374">
    <property type="entry name" value="DUF8061"/>
</dbReference>
<evidence type="ECO:0000313" key="7">
    <source>
        <dbReference type="Proteomes" id="UP000245657"/>
    </source>
</evidence>
<dbReference type="InterPro" id="IPR040087">
    <property type="entry name" value="MJ0021-like"/>
</dbReference>
<feature type="domain" description="DUF8061" evidence="5">
    <location>
        <begin position="269"/>
        <end position="337"/>
    </location>
</feature>
<keyword evidence="4" id="KW-0411">Iron-sulfur</keyword>
<keyword evidence="1" id="KW-0949">S-adenosyl-L-methionine</keyword>
<dbReference type="InterPro" id="IPR058240">
    <property type="entry name" value="rSAM_sf"/>
</dbReference>
<keyword evidence="7" id="KW-1185">Reference proteome</keyword>
<gene>
    <name evidence="6" type="ORF">DK846_02180</name>
</gene>
<dbReference type="InterPro" id="IPR013785">
    <property type="entry name" value="Aldolase_TIM"/>
</dbReference>
<dbReference type="Proteomes" id="UP000245657">
    <property type="component" value="Unassembled WGS sequence"/>
</dbReference>
<dbReference type="Pfam" id="PF13353">
    <property type="entry name" value="Fer4_12"/>
    <property type="match status" value="1"/>
</dbReference>
<dbReference type="Pfam" id="PF26257">
    <property type="entry name" value="DUF8061"/>
    <property type="match status" value="1"/>
</dbReference>
<name>A0A2V2NFA3_9EURY</name>
<accession>A0A2V2NFA3</accession>
<proteinExistence type="predicted"/>